<accession>A0A7R8WCK7</accession>
<feature type="region of interest" description="Disordered" evidence="1">
    <location>
        <begin position="108"/>
        <end position="240"/>
    </location>
</feature>
<gene>
    <name evidence="2" type="ORF">CTOB1V02_LOCUS6979</name>
</gene>
<name>A0A7R8WCK7_9CRUS</name>
<sequence>MNIIVNISMMVHVVVNLTNSGEPSPQTRERRQRRTANVLGVRRRETFRRRNLSAQVLRDVAVVDQRPPVIPLPCPPSMMEEEVVRSSVERSSTIPLPCPPSMVEDEVVRSSVETSSAASTEELNWEHGVSTPFSPSPVHQAGEWEQGVDTPHSPSPSASPGAEERSIVKQEPITPVESPTPSSTDEEEEEGEGEEVAAEGSPLKEEVDTPVASPAPTLTQGEGHEEEEEEEMGAQAEGLTSLSDGCVDYMQTVCQVWTDLRGTQSSSTTVNAERGGEEMEVGFSTPASSSRQPPLLTTPPPAPRRERLSSHQYHSPTTPNV</sequence>
<feature type="compositionally biased region" description="Polar residues" evidence="1">
    <location>
        <begin position="310"/>
        <end position="321"/>
    </location>
</feature>
<organism evidence="2">
    <name type="scientific">Cyprideis torosa</name>
    <dbReference type="NCBI Taxonomy" id="163714"/>
    <lineage>
        <taxon>Eukaryota</taxon>
        <taxon>Metazoa</taxon>
        <taxon>Ecdysozoa</taxon>
        <taxon>Arthropoda</taxon>
        <taxon>Crustacea</taxon>
        <taxon>Oligostraca</taxon>
        <taxon>Ostracoda</taxon>
        <taxon>Podocopa</taxon>
        <taxon>Podocopida</taxon>
        <taxon>Cytherocopina</taxon>
        <taxon>Cytheroidea</taxon>
        <taxon>Cytherideidae</taxon>
        <taxon>Cyprideis</taxon>
    </lineage>
</organism>
<feature type="compositionally biased region" description="Low complexity" evidence="1">
    <location>
        <begin position="171"/>
        <end position="183"/>
    </location>
</feature>
<feature type="compositionally biased region" description="Low complexity" evidence="1">
    <location>
        <begin position="109"/>
        <end position="122"/>
    </location>
</feature>
<feature type="compositionally biased region" description="Low complexity" evidence="1">
    <location>
        <begin position="151"/>
        <end position="160"/>
    </location>
</feature>
<evidence type="ECO:0000313" key="2">
    <source>
        <dbReference type="EMBL" id="CAD7229106.1"/>
    </source>
</evidence>
<reference evidence="2" key="1">
    <citation type="submission" date="2020-11" db="EMBL/GenBank/DDBJ databases">
        <authorList>
            <person name="Tran Van P."/>
        </authorList>
    </citation>
    <scope>NUCLEOTIDE SEQUENCE</scope>
</reference>
<evidence type="ECO:0000256" key="1">
    <source>
        <dbReference type="SAM" id="MobiDB-lite"/>
    </source>
</evidence>
<protein>
    <submittedName>
        <fullName evidence="2">Uncharacterized protein</fullName>
    </submittedName>
</protein>
<dbReference type="EMBL" id="OB661870">
    <property type="protein sequence ID" value="CAD7229106.1"/>
    <property type="molecule type" value="Genomic_DNA"/>
</dbReference>
<feature type="region of interest" description="Disordered" evidence="1">
    <location>
        <begin position="263"/>
        <end position="321"/>
    </location>
</feature>
<dbReference type="AlphaFoldDB" id="A0A7R8WCK7"/>
<proteinExistence type="predicted"/>
<feature type="compositionally biased region" description="Acidic residues" evidence="1">
    <location>
        <begin position="184"/>
        <end position="197"/>
    </location>
</feature>